<comment type="similarity">
    <text evidence="1">Belongs to the RMI1 family.</text>
</comment>
<dbReference type="PANTHER" id="PTHR14790:SF15">
    <property type="entry name" value="RECQ-MEDIATED GENOME INSTABILITY PROTEIN 1"/>
    <property type="match status" value="1"/>
</dbReference>
<dbReference type="RefSeq" id="XP_033649947.1">
    <property type="nucleotide sequence ID" value="XM_033799226.1"/>
</dbReference>
<keyword evidence="6" id="KW-1185">Reference proteome</keyword>
<dbReference type="EMBL" id="ML986521">
    <property type="protein sequence ID" value="KAF2272408.1"/>
    <property type="molecule type" value="Genomic_DNA"/>
</dbReference>
<protein>
    <recommendedName>
        <fullName evidence="2">RecQ-mediated genome instability protein 1</fullName>
    </recommendedName>
</protein>
<feature type="domain" description="RecQ mediated genome instability protein 1 OB-fold" evidence="3">
    <location>
        <begin position="66"/>
        <end position="210"/>
    </location>
</feature>
<evidence type="ECO:0000256" key="1">
    <source>
        <dbReference type="ARBA" id="ARBA00006395"/>
    </source>
</evidence>
<dbReference type="GeneID" id="54552401"/>
<dbReference type="InterPro" id="IPR049363">
    <property type="entry name" value="RMI1_N"/>
</dbReference>
<dbReference type="Pfam" id="PF08585">
    <property type="entry name" value="RMI1_N_C"/>
    <property type="match status" value="1"/>
</dbReference>
<dbReference type="GO" id="GO:0016604">
    <property type="term" value="C:nuclear body"/>
    <property type="evidence" value="ECO:0007669"/>
    <property type="project" value="TreeGrafter"/>
</dbReference>
<evidence type="ECO:0000259" key="3">
    <source>
        <dbReference type="Pfam" id="PF08585"/>
    </source>
</evidence>
<reference evidence="5" key="1">
    <citation type="journal article" date="2020" name="Stud. Mycol.">
        <title>101 Dothideomycetes genomes: a test case for predicting lifestyles and emergence of pathogens.</title>
        <authorList>
            <person name="Haridas S."/>
            <person name="Albert R."/>
            <person name="Binder M."/>
            <person name="Bloem J."/>
            <person name="Labutti K."/>
            <person name="Salamov A."/>
            <person name="Andreopoulos B."/>
            <person name="Baker S."/>
            <person name="Barry K."/>
            <person name="Bills G."/>
            <person name="Bluhm B."/>
            <person name="Cannon C."/>
            <person name="Castanera R."/>
            <person name="Culley D."/>
            <person name="Daum C."/>
            <person name="Ezra D."/>
            <person name="Gonzalez J."/>
            <person name="Henrissat B."/>
            <person name="Kuo A."/>
            <person name="Liang C."/>
            <person name="Lipzen A."/>
            <person name="Lutzoni F."/>
            <person name="Magnuson J."/>
            <person name="Mondo S."/>
            <person name="Nolan M."/>
            <person name="Ohm R."/>
            <person name="Pangilinan J."/>
            <person name="Park H.-J."/>
            <person name="Ramirez L."/>
            <person name="Alfaro M."/>
            <person name="Sun H."/>
            <person name="Tritt A."/>
            <person name="Yoshinaga Y."/>
            <person name="Zwiers L.-H."/>
            <person name="Turgeon B."/>
            <person name="Goodwin S."/>
            <person name="Spatafora J."/>
            <person name="Crous P."/>
            <person name="Grigoriev I."/>
        </authorList>
    </citation>
    <scope>NUCLEOTIDE SEQUENCE</scope>
    <source>
        <strain evidence="5">CBS 379.55</strain>
    </source>
</reference>
<dbReference type="OrthoDB" id="341511at2759"/>
<dbReference type="Proteomes" id="UP000800097">
    <property type="component" value="Unassembled WGS sequence"/>
</dbReference>
<sequence length="228" mass="25488">MASDLLAELTAHFNARHLYPTRSWLQAFLSSTRPNTPLPALKQTALFRLLATDLTVSFEQPLHTVFPQDILTSASQSRYLAGPVLCQLLDVEDIGRSRWSQVEAIESQERGEKTKGREIVRVVLGEEEQQQLAEKSKGPFKLLLQDANGLRVYALDLSGKCGLDTNSPMGVKIVLRDSDVRRGVVMLEPGRVQVLGGKIEPLDKEWKRSRKDRLMRTAAPNADNANRT</sequence>
<evidence type="ECO:0000259" key="4">
    <source>
        <dbReference type="Pfam" id="PF21000"/>
    </source>
</evidence>
<name>A0A6A6J8S4_WESOR</name>
<gene>
    <name evidence="5" type="ORF">EI97DRAFT_436905</name>
</gene>
<dbReference type="GO" id="GO:0000712">
    <property type="term" value="P:resolution of meiotic recombination intermediates"/>
    <property type="evidence" value="ECO:0007669"/>
    <property type="project" value="TreeGrafter"/>
</dbReference>
<dbReference type="InterPro" id="IPR013894">
    <property type="entry name" value="RMI1_OB"/>
</dbReference>
<organism evidence="5 6">
    <name type="scientific">Westerdykella ornata</name>
    <dbReference type="NCBI Taxonomy" id="318751"/>
    <lineage>
        <taxon>Eukaryota</taxon>
        <taxon>Fungi</taxon>
        <taxon>Dikarya</taxon>
        <taxon>Ascomycota</taxon>
        <taxon>Pezizomycotina</taxon>
        <taxon>Dothideomycetes</taxon>
        <taxon>Pleosporomycetidae</taxon>
        <taxon>Pleosporales</taxon>
        <taxon>Sporormiaceae</taxon>
        <taxon>Westerdykella</taxon>
    </lineage>
</organism>
<dbReference type="GO" id="GO:0031422">
    <property type="term" value="C:RecQ family helicase-topoisomerase III complex"/>
    <property type="evidence" value="ECO:0007669"/>
    <property type="project" value="TreeGrafter"/>
</dbReference>
<dbReference type="SMART" id="SM01161">
    <property type="entry name" value="DUF1767"/>
    <property type="match status" value="1"/>
</dbReference>
<dbReference type="GO" id="GO:0000724">
    <property type="term" value="P:double-strand break repair via homologous recombination"/>
    <property type="evidence" value="ECO:0007669"/>
    <property type="project" value="TreeGrafter"/>
</dbReference>
<dbReference type="Gene3D" id="2.40.50.770">
    <property type="entry name" value="RecQ-mediated genome instability protein Rmi1, C-terminal domain"/>
    <property type="match status" value="1"/>
</dbReference>
<evidence type="ECO:0000313" key="5">
    <source>
        <dbReference type="EMBL" id="KAF2272408.1"/>
    </source>
</evidence>
<feature type="domain" description="RMI1 N-terminal" evidence="4">
    <location>
        <begin position="13"/>
        <end position="55"/>
    </location>
</feature>
<proteinExistence type="inferred from homology"/>
<dbReference type="AlphaFoldDB" id="A0A6A6J8S4"/>
<evidence type="ECO:0000256" key="2">
    <source>
        <dbReference type="ARBA" id="ARBA00018987"/>
    </source>
</evidence>
<evidence type="ECO:0000313" key="6">
    <source>
        <dbReference type="Proteomes" id="UP000800097"/>
    </source>
</evidence>
<dbReference type="InterPro" id="IPR042470">
    <property type="entry name" value="RMI1_N_C_sf"/>
</dbReference>
<dbReference type="PANTHER" id="PTHR14790">
    <property type="entry name" value="RECQ-MEDIATED GENOME INSTABILITY PROTEIN 1 RMI1"/>
    <property type="match status" value="1"/>
</dbReference>
<accession>A0A6A6J8S4</accession>
<dbReference type="Pfam" id="PF21000">
    <property type="entry name" value="RMI1_N_N"/>
    <property type="match status" value="1"/>
</dbReference>